<feature type="transmembrane region" description="Helical" evidence="6">
    <location>
        <begin position="152"/>
        <end position="173"/>
    </location>
</feature>
<dbReference type="PROSITE" id="PS50850">
    <property type="entry name" value="MFS"/>
    <property type="match status" value="1"/>
</dbReference>
<organism evidence="8 9">
    <name type="scientific">Simkania negevensis (strain ATCC VR-1471 / DSM 27360 / Z)</name>
    <dbReference type="NCBI Taxonomy" id="331113"/>
    <lineage>
        <taxon>Bacteria</taxon>
        <taxon>Pseudomonadati</taxon>
        <taxon>Chlamydiota</taxon>
        <taxon>Chlamydiia</taxon>
        <taxon>Parachlamydiales</taxon>
        <taxon>Simkaniaceae</taxon>
        <taxon>Simkania</taxon>
    </lineage>
</organism>
<keyword evidence="4 6" id="KW-1133">Transmembrane helix</keyword>
<feature type="transmembrane region" description="Helical" evidence="6">
    <location>
        <begin position="356"/>
        <end position="375"/>
    </location>
</feature>
<feature type="domain" description="Major facilitator superfamily (MFS) profile" evidence="7">
    <location>
        <begin position="20"/>
        <end position="409"/>
    </location>
</feature>
<dbReference type="Gene3D" id="1.20.1720.10">
    <property type="entry name" value="Multidrug resistance protein D"/>
    <property type="match status" value="1"/>
</dbReference>
<evidence type="ECO:0000256" key="6">
    <source>
        <dbReference type="SAM" id="Phobius"/>
    </source>
</evidence>
<dbReference type="EMBL" id="FR872582">
    <property type="protein sequence ID" value="CCB89249.1"/>
    <property type="molecule type" value="Genomic_DNA"/>
</dbReference>
<feature type="transmembrane region" description="Helical" evidence="6">
    <location>
        <begin position="261"/>
        <end position="280"/>
    </location>
</feature>
<dbReference type="InterPro" id="IPR036259">
    <property type="entry name" value="MFS_trans_sf"/>
</dbReference>
<evidence type="ECO:0000313" key="8">
    <source>
        <dbReference type="EMBL" id="CCB89249.1"/>
    </source>
</evidence>
<dbReference type="PANTHER" id="PTHR23502">
    <property type="entry name" value="MAJOR FACILITATOR SUPERFAMILY"/>
    <property type="match status" value="1"/>
</dbReference>
<dbReference type="KEGG" id="sng:SNE_A13720"/>
<dbReference type="Proteomes" id="UP000000496">
    <property type="component" value="Chromosome gsn.131"/>
</dbReference>
<evidence type="ECO:0000256" key="5">
    <source>
        <dbReference type="ARBA" id="ARBA00023136"/>
    </source>
</evidence>
<evidence type="ECO:0000256" key="2">
    <source>
        <dbReference type="ARBA" id="ARBA00022448"/>
    </source>
</evidence>
<feature type="transmembrane region" description="Helical" evidence="6">
    <location>
        <begin position="21"/>
        <end position="43"/>
    </location>
</feature>
<evidence type="ECO:0000256" key="3">
    <source>
        <dbReference type="ARBA" id="ARBA00022692"/>
    </source>
</evidence>
<feature type="transmembrane region" description="Helical" evidence="6">
    <location>
        <begin position="119"/>
        <end position="140"/>
    </location>
</feature>
<dbReference type="Pfam" id="PF07690">
    <property type="entry name" value="MFS_1"/>
    <property type="match status" value="1"/>
</dbReference>
<keyword evidence="2" id="KW-0813">Transport</keyword>
<feature type="transmembrane region" description="Helical" evidence="6">
    <location>
        <begin position="86"/>
        <end position="107"/>
    </location>
</feature>
<feature type="transmembrane region" description="Helical" evidence="6">
    <location>
        <begin position="292"/>
        <end position="312"/>
    </location>
</feature>
<dbReference type="GO" id="GO:0022857">
    <property type="term" value="F:transmembrane transporter activity"/>
    <property type="evidence" value="ECO:0007669"/>
    <property type="project" value="InterPro"/>
</dbReference>
<proteinExistence type="predicted"/>
<dbReference type="GO" id="GO:0005886">
    <property type="term" value="C:plasma membrane"/>
    <property type="evidence" value="ECO:0007669"/>
    <property type="project" value="TreeGrafter"/>
</dbReference>
<dbReference type="STRING" id="331113.SNE_A13720"/>
<dbReference type="SUPFAM" id="SSF103473">
    <property type="entry name" value="MFS general substrate transporter"/>
    <property type="match status" value="1"/>
</dbReference>
<feature type="transmembrane region" description="Helical" evidence="6">
    <location>
        <begin position="179"/>
        <end position="197"/>
    </location>
</feature>
<evidence type="ECO:0000256" key="1">
    <source>
        <dbReference type="ARBA" id="ARBA00004141"/>
    </source>
</evidence>
<accession>F8L8V6</accession>
<dbReference type="HOGENOM" id="CLU_001265_47_1_0"/>
<evidence type="ECO:0000259" key="7">
    <source>
        <dbReference type="PROSITE" id="PS50850"/>
    </source>
</evidence>
<name>F8L8V6_SIMNZ</name>
<dbReference type="InterPro" id="IPR011701">
    <property type="entry name" value="MFS"/>
</dbReference>
<feature type="transmembrane region" description="Helical" evidence="6">
    <location>
        <begin position="381"/>
        <end position="400"/>
    </location>
</feature>
<dbReference type="PANTHER" id="PTHR23502:SF132">
    <property type="entry name" value="POLYAMINE TRANSPORTER 2-RELATED"/>
    <property type="match status" value="1"/>
</dbReference>
<keyword evidence="9" id="KW-1185">Reference proteome</keyword>
<comment type="subcellular location">
    <subcellularLocation>
        <location evidence="1">Membrane</location>
        <topology evidence="1">Multi-pass membrane protein</topology>
    </subcellularLocation>
</comment>
<dbReference type="InterPro" id="IPR020846">
    <property type="entry name" value="MFS_dom"/>
</dbReference>
<dbReference type="OrthoDB" id="9800416at2"/>
<evidence type="ECO:0000313" key="9">
    <source>
        <dbReference type="Proteomes" id="UP000000496"/>
    </source>
</evidence>
<reference evidence="8 9" key="2">
    <citation type="journal article" date="2011" name="Mol. Biol. Evol.">
        <title>Unity in variety--the pan-genome of the Chlamydiae.</title>
        <authorList>
            <person name="Collingro A."/>
            <person name="Tischler P."/>
            <person name="Weinmaier T."/>
            <person name="Penz T."/>
            <person name="Heinz E."/>
            <person name="Brunham R.C."/>
            <person name="Read T.D."/>
            <person name="Bavoil P.M."/>
            <person name="Sachse K."/>
            <person name="Kahane S."/>
            <person name="Friedman M.G."/>
            <person name="Rattei T."/>
            <person name="Myers G.S."/>
            <person name="Horn M."/>
        </authorList>
    </citation>
    <scope>NUCLEOTIDE SEQUENCE [LARGE SCALE GENOMIC DNA]</scope>
    <source>
        <strain evidence="9">ATCC VR-1471 / Z</strain>
    </source>
</reference>
<dbReference type="RefSeq" id="WP_013943716.1">
    <property type="nucleotide sequence ID" value="NC_015713.1"/>
</dbReference>
<feature type="transmembrane region" description="Helical" evidence="6">
    <location>
        <begin position="318"/>
        <end position="344"/>
    </location>
</feature>
<evidence type="ECO:0000256" key="4">
    <source>
        <dbReference type="ARBA" id="ARBA00022989"/>
    </source>
</evidence>
<keyword evidence="3 6" id="KW-0812">Transmembrane</keyword>
<protein>
    <recommendedName>
        <fullName evidence="7">Major facilitator superfamily (MFS) profile domain-containing protein</fullName>
    </recommendedName>
</protein>
<dbReference type="eggNOG" id="COG2814">
    <property type="taxonomic scope" value="Bacteria"/>
</dbReference>
<keyword evidence="5 6" id="KW-0472">Membrane</keyword>
<dbReference type="AlphaFoldDB" id="F8L8V6"/>
<sequence>MSAPVHPTSDLQKLNVKRPSLLTLIVLISFGSIGAALFTPAIPAIIKEFGISVTVAQLTVTLYLLGYCIGQLIYSPVAKRFGRKPALYFGISIAMVSSFLCALSGPLNNFSLLLLGRLLTSLGSSVGLSLTFLIISDYFYEKHARKITAYTMLAFAVVPGVSIAIGGSLVTLFGWESCFYFLTLYSVFALYLVYRLAETGPGQEKEATRLTTVLKNYQRDFKNPILVIYSILIGTSTIFVYVFAATAPVIVISMMGLRPDTFGLLNLIPATGYFLGNFVAARLANHFEIKTVLHVGIGIMALGVALLFGLLLGGSHSVFSIFLPVCLLYFGIPLMYSNAAVLATFRVKDKPNASSIMSFINIGLALFGIIVMGMIPGNRAFVMPSLFLFFFLCMLGLYIISYKRLREDQEEAI</sequence>
<feature type="transmembrane region" description="Helical" evidence="6">
    <location>
        <begin position="225"/>
        <end position="255"/>
    </location>
</feature>
<gene>
    <name evidence="8" type="ordered locus">SNE_A13720</name>
</gene>
<feature type="transmembrane region" description="Helical" evidence="6">
    <location>
        <begin position="49"/>
        <end position="74"/>
    </location>
</feature>
<reference key="1">
    <citation type="journal article" date="2011" name="Mol. Biol. Evol.">
        <title>Unity in variety -- the pan-genome of the Chlamydiae.</title>
        <authorList>
            <person name="Collingro A."/>
            <person name="Tischler P."/>
            <person name="Weinmaier T."/>
            <person name="Penz T."/>
            <person name="Heinz E."/>
            <person name="Brunham R.C."/>
            <person name="Read T.D."/>
            <person name="Bavoil P.M."/>
            <person name="Sachse K."/>
            <person name="Kahane S."/>
            <person name="Friedman M.G."/>
            <person name="Rattei T."/>
            <person name="Myers G.S.A."/>
            <person name="Horn M."/>
        </authorList>
    </citation>
    <scope>NUCLEOTIDE SEQUENCE</scope>
    <source>
        <strain>Z</strain>
    </source>
</reference>